<dbReference type="InterPro" id="IPR010131">
    <property type="entry name" value="MdtP/NodT-like"/>
</dbReference>
<comment type="subcellular location">
    <subcellularLocation>
        <location evidence="2">Cell outer membrane</location>
        <topology evidence="2">Lipid-anchor</topology>
    </subcellularLocation>
</comment>
<proteinExistence type="inferred from homology"/>
<gene>
    <name evidence="3" type="ORF">GCM10007852_19140</name>
</gene>
<evidence type="ECO:0000313" key="3">
    <source>
        <dbReference type="EMBL" id="GLR71006.1"/>
    </source>
</evidence>
<evidence type="ECO:0000256" key="1">
    <source>
        <dbReference type="ARBA" id="ARBA00007613"/>
    </source>
</evidence>
<dbReference type="SUPFAM" id="SSF56954">
    <property type="entry name" value="Outer membrane efflux proteins (OEP)"/>
    <property type="match status" value="1"/>
</dbReference>
<keyword evidence="2" id="KW-0449">Lipoprotein</keyword>
<keyword evidence="4" id="KW-1185">Reference proteome</keyword>
<comment type="caution">
    <text evidence="3">The sequence shown here is derived from an EMBL/GenBank/DDBJ whole genome shotgun (WGS) entry which is preliminary data.</text>
</comment>
<reference evidence="3" key="1">
    <citation type="journal article" date="2014" name="Int. J. Syst. Evol. Microbiol.">
        <title>Complete genome sequence of Corynebacterium casei LMG S-19264T (=DSM 44701T), isolated from a smear-ripened cheese.</title>
        <authorList>
            <consortium name="US DOE Joint Genome Institute (JGI-PGF)"/>
            <person name="Walter F."/>
            <person name="Albersmeier A."/>
            <person name="Kalinowski J."/>
            <person name="Ruckert C."/>
        </authorList>
    </citation>
    <scope>NUCLEOTIDE SEQUENCE</scope>
    <source>
        <strain evidence="3">NBRC 110023</strain>
    </source>
</reference>
<protein>
    <submittedName>
        <fullName evidence="3">RND transporter</fullName>
    </submittedName>
</protein>
<evidence type="ECO:0000313" key="4">
    <source>
        <dbReference type="Proteomes" id="UP001156601"/>
    </source>
</evidence>
<dbReference type="Pfam" id="PF02321">
    <property type="entry name" value="OEP"/>
    <property type="match status" value="2"/>
</dbReference>
<accession>A0AA37SZS9</accession>
<evidence type="ECO:0000256" key="2">
    <source>
        <dbReference type="RuleBase" id="RU362097"/>
    </source>
</evidence>
<dbReference type="EMBL" id="BSOT01000005">
    <property type="protein sequence ID" value="GLR71006.1"/>
    <property type="molecule type" value="Genomic_DNA"/>
</dbReference>
<dbReference type="GO" id="GO:0015562">
    <property type="term" value="F:efflux transmembrane transporter activity"/>
    <property type="evidence" value="ECO:0007669"/>
    <property type="project" value="InterPro"/>
</dbReference>
<dbReference type="Gene3D" id="1.20.1600.10">
    <property type="entry name" value="Outer membrane efflux proteins (OEP)"/>
    <property type="match status" value="1"/>
</dbReference>
<keyword evidence="2" id="KW-0812">Transmembrane</keyword>
<keyword evidence="2" id="KW-0472">Membrane</keyword>
<dbReference type="PANTHER" id="PTHR30203">
    <property type="entry name" value="OUTER MEMBRANE CATION EFFLUX PROTEIN"/>
    <property type="match status" value="1"/>
</dbReference>
<feature type="chain" id="PRO_5041483821" evidence="2">
    <location>
        <begin position="25"/>
        <end position="468"/>
    </location>
</feature>
<reference evidence="3" key="2">
    <citation type="submission" date="2023-01" db="EMBL/GenBank/DDBJ databases">
        <title>Draft genome sequence of Agaribacter marinus strain NBRC 110023.</title>
        <authorList>
            <person name="Sun Q."/>
            <person name="Mori K."/>
        </authorList>
    </citation>
    <scope>NUCLEOTIDE SEQUENCE</scope>
    <source>
        <strain evidence="3">NBRC 110023</strain>
    </source>
</reference>
<sequence>MNTTISTLSSSLMASILLVGCATVGPDYQAPSMETTASATSEPLRLETKVAQQWWLQFNDQSLNALIAIADRHNPSIAIAKANIAKAYAIFDDIEDNDWPSIGTSATYNAQRQVVPSAQNTHERMTLRSRQLGLTADWELDIVGKFERAEQAAIADAEAAYYAWQDARLALLANIANTYVQYRGLQAQLAVAKDTLDSLLRTESIVHSQVQAGFATELDELRIKSQIASVKADIPSISASTEAARQMLIAFAGGTQTLIGFDWESQQIPTLAAPVPLHHSKGFLKQRPDVQAAERRLAASSANIGVVSADLYPSISLSGFLGFFSTQGKILSSNAKAWSIAPEVSWQAFDLDSVRARIRAADADHQANFARFEQTVISAIAETKTALSNYTQLQHRVNALIEEESANKKALSLAQYQYENGSIDLLGLLDVERQWLASRQRQVDARTQMTNSLITIYTALGGGLLMES</sequence>
<keyword evidence="2" id="KW-0732">Signal</keyword>
<name>A0AA37SZS9_9ALTE</name>
<feature type="signal peptide" evidence="2">
    <location>
        <begin position="1"/>
        <end position="24"/>
    </location>
</feature>
<dbReference type="Gene3D" id="2.20.200.10">
    <property type="entry name" value="Outer membrane efflux proteins (OEP)"/>
    <property type="match status" value="1"/>
</dbReference>
<dbReference type="NCBIfam" id="TIGR01845">
    <property type="entry name" value="outer_NodT"/>
    <property type="match status" value="1"/>
</dbReference>
<dbReference type="GO" id="GO:0009279">
    <property type="term" value="C:cell outer membrane"/>
    <property type="evidence" value="ECO:0007669"/>
    <property type="project" value="UniProtKB-SubCell"/>
</dbReference>
<organism evidence="3 4">
    <name type="scientific">Agaribacter marinus</name>
    <dbReference type="NCBI Taxonomy" id="1431249"/>
    <lineage>
        <taxon>Bacteria</taxon>
        <taxon>Pseudomonadati</taxon>
        <taxon>Pseudomonadota</taxon>
        <taxon>Gammaproteobacteria</taxon>
        <taxon>Alteromonadales</taxon>
        <taxon>Alteromonadaceae</taxon>
        <taxon>Agaribacter</taxon>
    </lineage>
</organism>
<comment type="similarity">
    <text evidence="1 2">Belongs to the outer membrane factor (OMF) (TC 1.B.17) family.</text>
</comment>
<dbReference type="RefSeq" id="WP_284217293.1">
    <property type="nucleotide sequence ID" value="NZ_BSOT01000005.1"/>
</dbReference>
<keyword evidence="2" id="KW-0564">Palmitate</keyword>
<dbReference type="InterPro" id="IPR003423">
    <property type="entry name" value="OMP_efflux"/>
</dbReference>
<dbReference type="PANTHER" id="PTHR30203:SF25">
    <property type="entry name" value="OUTER MEMBRANE PROTEIN-RELATED"/>
    <property type="match status" value="1"/>
</dbReference>
<dbReference type="AlphaFoldDB" id="A0AA37SZS9"/>
<keyword evidence="2" id="KW-1134">Transmembrane beta strand</keyword>
<dbReference type="Proteomes" id="UP001156601">
    <property type="component" value="Unassembled WGS sequence"/>
</dbReference>